<evidence type="ECO:0000313" key="4">
    <source>
        <dbReference type="EMBL" id="MBD8032957.1"/>
    </source>
</evidence>
<dbReference type="SUPFAM" id="SSF56601">
    <property type="entry name" value="beta-lactamase/transpeptidase-like"/>
    <property type="match status" value="1"/>
</dbReference>
<dbReference type="RefSeq" id="WP_191703546.1">
    <property type="nucleotide sequence ID" value="NZ_JACSPW010000006.1"/>
</dbReference>
<keyword evidence="2" id="KW-0732">Signal</keyword>
<feature type="domain" description="Beta-lactamase-related" evidence="3">
    <location>
        <begin position="41"/>
        <end position="364"/>
    </location>
</feature>
<accession>A0ABR8XLY7</accession>
<dbReference type="PANTHER" id="PTHR46825">
    <property type="entry name" value="D-ALANYL-D-ALANINE-CARBOXYPEPTIDASE/ENDOPEPTIDASE AMPH"/>
    <property type="match status" value="1"/>
</dbReference>
<keyword evidence="1" id="KW-0812">Transmembrane</keyword>
<protein>
    <submittedName>
        <fullName evidence="4">Beta-lactamase family protein</fullName>
    </submittedName>
</protein>
<feature type="transmembrane region" description="Helical" evidence="1">
    <location>
        <begin position="484"/>
        <end position="506"/>
    </location>
</feature>
<feature type="transmembrane region" description="Helical" evidence="1">
    <location>
        <begin position="527"/>
        <end position="547"/>
    </location>
</feature>
<dbReference type="Proteomes" id="UP000600565">
    <property type="component" value="Unassembled WGS sequence"/>
</dbReference>
<sequence length="614" mass="69267">MRKLTLIVLVLLFCCASVVSANEDVLTPSGIPYSELKDRVDEYVSEYIGTSSAGANVLIIKDDEIIMNTSYGFANIENQIKVTPNTVFEWGSVTKLLVWTSVMQLVEQGKLELNEDIRTYLPEGFLTKLQYNAPITMLNLMHHNAGWEDRFIDLFYKSADEIKPLEEMLHIVTPYQIHEPGTIVAYSNYGVALAAFIVEHLTGQPFYEYVNEHIFSILNMNDTSIHPKQQDNLNIATKRDAVLGYRSSEGELSISKNERIFIGLYPAGSAIGTIGDLAKFMMALMPGDGENSALFQSNSTLDEMLTTSDFYNNGLPRNAHGFWRGLYAVDVLGHAGNTDSFSSNFIFSNENNLGLIIMTNQQNEVELSYGLPTLLFGEYSPTNVTQSMPNVENHKEGYYWARQPYKGFGKLYGVFTLNRFEVPGPNKMNAFGGTYKQISPSLYQSTDGSNDYLHVTLNSGQFEKISTLTSDMLPISQSSKIFKLLSIVAITFSILYSVITLLISFIQSIKNRNKTAHTAISKKWETILLLANIIPVINVIILFYRTLNYTPYAQLRIHFLINYAYVFVVAVCIAAQLLEWRKKTILRGQKIRIALCCFSSLLIIILIFGWELYY</sequence>
<evidence type="ECO:0000256" key="1">
    <source>
        <dbReference type="SAM" id="Phobius"/>
    </source>
</evidence>
<feature type="signal peptide" evidence="2">
    <location>
        <begin position="1"/>
        <end position="21"/>
    </location>
</feature>
<keyword evidence="5" id="KW-1185">Reference proteome</keyword>
<evidence type="ECO:0000259" key="3">
    <source>
        <dbReference type="Pfam" id="PF00144"/>
    </source>
</evidence>
<feature type="transmembrane region" description="Helical" evidence="1">
    <location>
        <begin position="559"/>
        <end position="579"/>
    </location>
</feature>
<dbReference type="InterPro" id="IPR050491">
    <property type="entry name" value="AmpC-like"/>
</dbReference>
<dbReference type="PANTHER" id="PTHR46825:SF9">
    <property type="entry name" value="BETA-LACTAMASE-RELATED DOMAIN-CONTAINING PROTEIN"/>
    <property type="match status" value="1"/>
</dbReference>
<keyword evidence="1" id="KW-0472">Membrane</keyword>
<dbReference type="Pfam" id="PF00144">
    <property type="entry name" value="Beta-lactamase"/>
    <property type="match status" value="1"/>
</dbReference>
<evidence type="ECO:0000313" key="5">
    <source>
        <dbReference type="Proteomes" id="UP000600565"/>
    </source>
</evidence>
<dbReference type="InterPro" id="IPR012338">
    <property type="entry name" value="Beta-lactam/transpept-like"/>
</dbReference>
<proteinExistence type="predicted"/>
<feature type="transmembrane region" description="Helical" evidence="1">
    <location>
        <begin position="591"/>
        <end position="610"/>
    </location>
</feature>
<keyword evidence="1" id="KW-1133">Transmembrane helix</keyword>
<dbReference type="Gene3D" id="3.40.710.10">
    <property type="entry name" value="DD-peptidase/beta-lactamase superfamily"/>
    <property type="match status" value="1"/>
</dbReference>
<comment type="caution">
    <text evidence="4">The sequence shown here is derived from an EMBL/GenBank/DDBJ whole genome shotgun (WGS) entry which is preliminary data.</text>
</comment>
<name>A0ABR8XLY7_9BACL</name>
<dbReference type="InterPro" id="IPR001466">
    <property type="entry name" value="Beta-lactam-related"/>
</dbReference>
<reference evidence="4 5" key="1">
    <citation type="submission" date="2020-08" db="EMBL/GenBank/DDBJ databases">
        <title>A Genomic Blueprint of the Chicken Gut Microbiome.</title>
        <authorList>
            <person name="Gilroy R."/>
            <person name="Ravi A."/>
            <person name="Getino M."/>
            <person name="Pursley I."/>
            <person name="Horton D.L."/>
            <person name="Alikhan N.-F."/>
            <person name="Baker D."/>
            <person name="Gharbi K."/>
            <person name="Hall N."/>
            <person name="Watson M."/>
            <person name="Adriaenssens E.M."/>
            <person name="Foster-Nyarko E."/>
            <person name="Jarju S."/>
            <person name="Secka A."/>
            <person name="Antonio M."/>
            <person name="Oren A."/>
            <person name="Chaudhuri R."/>
            <person name="La Ragione R.M."/>
            <person name="Hildebrand F."/>
            <person name="Pallen M.J."/>
        </authorList>
    </citation>
    <scope>NUCLEOTIDE SEQUENCE [LARGE SCALE GENOMIC DNA]</scope>
    <source>
        <strain evidence="4 5">Sa1YVA6</strain>
    </source>
</reference>
<dbReference type="EMBL" id="JACSPW010000006">
    <property type="protein sequence ID" value="MBD8032957.1"/>
    <property type="molecule type" value="Genomic_DNA"/>
</dbReference>
<organism evidence="4 5">
    <name type="scientific">Solibacillus merdavium</name>
    <dbReference type="NCBI Taxonomy" id="2762218"/>
    <lineage>
        <taxon>Bacteria</taxon>
        <taxon>Bacillati</taxon>
        <taxon>Bacillota</taxon>
        <taxon>Bacilli</taxon>
        <taxon>Bacillales</taxon>
        <taxon>Caryophanaceae</taxon>
        <taxon>Solibacillus</taxon>
    </lineage>
</organism>
<feature type="chain" id="PRO_5047327687" evidence="2">
    <location>
        <begin position="22"/>
        <end position="614"/>
    </location>
</feature>
<evidence type="ECO:0000256" key="2">
    <source>
        <dbReference type="SAM" id="SignalP"/>
    </source>
</evidence>
<gene>
    <name evidence="4" type="ORF">H9632_07740</name>
</gene>